<dbReference type="OrthoDB" id="9554149at2"/>
<reference evidence="1" key="1">
    <citation type="journal article" date="2019" name="Microbiol. Resour. Announc.">
        <title>Complete Genome Sequence of Rubrobacter xylanophilus Strain AA3-22, Isolated from Arima Onsen in Japan.</title>
        <authorList>
            <person name="Tomariguchi N."/>
            <person name="Miyazaki K."/>
        </authorList>
    </citation>
    <scope>NUCLEOTIDE SEQUENCE [LARGE SCALE GENOMIC DNA]</scope>
    <source>
        <strain evidence="1">AA3-22</strain>
    </source>
</reference>
<name>A0A510HM29_9ACTN</name>
<gene>
    <name evidence="1" type="ORF">RxyAA322_14870</name>
</gene>
<keyword evidence="2" id="KW-1185">Reference proteome</keyword>
<accession>A0A510HM29</accession>
<dbReference type="EMBL" id="AP019791">
    <property type="protein sequence ID" value="BBL79633.1"/>
    <property type="molecule type" value="Genomic_DNA"/>
</dbReference>
<dbReference type="AlphaFoldDB" id="A0A510HM29"/>
<evidence type="ECO:0000313" key="2">
    <source>
        <dbReference type="Proteomes" id="UP000318065"/>
    </source>
</evidence>
<dbReference type="RefSeq" id="WP_143527626.1">
    <property type="nucleotide sequence ID" value="NZ_AP019791.1"/>
</dbReference>
<sequence>MIRERAVVSAEDLRERAAYRSGWHDGRFGQQGSFAENPRLAEWEDLDRLAYYYGHREGRRIRELLRGTRV</sequence>
<dbReference type="Proteomes" id="UP000318065">
    <property type="component" value="Chromosome"/>
</dbReference>
<evidence type="ECO:0000313" key="1">
    <source>
        <dbReference type="EMBL" id="BBL79633.1"/>
    </source>
</evidence>
<protein>
    <submittedName>
        <fullName evidence="1">Uncharacterized protein</fullName>
    </submittedName>
</protein>
<organism evidence="1 2">
    <name type="scientific">Rubrobacter xylanophilus</name>
    <dbReference type="NCBI Taxonomy" id="49319"/>
    <lineage>
        <taxon>Bacteria</taxon>
        <taxon>Bacillati</taxon>
        <taxon>Actinomycetota</taxon>
        <taxon>Rubrobacteria</taxon>
        <taxon>Rubrobacterales</taxon>
        <taxon>Rubrobacteraceae</taxon>
        <taxon>Rubrobacter</taxon>
    </lineage>
</organism>
<proteinExistence type="predicted"/>